<evidence type="ECO:0000256" key="1">
    <source>
        <dbReference type="ARBA" id="ARBA00023002"/>
    </source>
</evidence>
<keyword evidence="4" id="KW-1185">Reference proteome</keyword>
<dbReference type="InterPro" id="IPR050564">
    <property type="entry name" value="F420-G6PD/mer"/>
</dbReference>
<dbReference type="CDD" id="cd01097">
    <property type="entry name" value="Tetrahydromethanopterin_reductase"/>
    <property type="match status" value="1"/>
</dbReference>
<gene>
    <name evidence="3" type="ORF">WIS52_20175</name>
</gene>
<dbReference type="Gene3D" id="3.20.20.30">
    <property type="entry name" value="Luciferase-like domain"/>
    <property type="match status" value="1"/>
</dbReference>
<comment type="caution">
    <text evidence="3">The sequence shown here is derived from an EMBL/GenBank/DDBJ whole genome shotgun (WGS) entry which is preliminary data.</text>
</comment>
<dbReference type="PANTHER" id="PTHR43244">
    <property type="match status" value="1"/>
</dbReference>
<dbReference type="RefSeq" id="WP_349299858.1">
    <property type="nucleotide sequence ID" value="NZ_JBEDNQ010000008.1"/>
</dbReference>
<protein>
    <submittedName>
        <fullName evidence="3">LLM class flavin-dependent oxidoreductase</fullName>
    </submittedName>
</protein>
<evidence type="ECO:0000313" key="3">
    <source>
        <dbReference type="EMBL" id="MEQ3552791.1"/>
    </source>
</evidence>
<dbReference type="InterPro" id="IPR036661">
    <property type="entry name" value="Luciferase-like_sf"/>
</dbReference>
<keyword evidence="1" id="KW-0560">Oxidoreductase</keyword>
<organism evidence="3 4">
    <name type="scientific">Pseudonocardia nematodicida</name>
    <dbReference type="NCBI Taxonomy" id="1206997"/>
    <lineage>
        <taxon>Bacteria</taxon>
        <taxon>Bacillati</taxon>
        <taxon>Actinomycetota</taxon>
        <taxon>Actinomycetes</taxon>
        <taxon>Pseudonocardiales</taxon>
        <taxon>Pseudonocardiaceae</taxon>
        <taxon>Pseudonocardia</taxon>
    </lineage>
</organism>
<reference evidence="3 4" key="1">
    <citation type="submission" date="2024-03" db="EMBL/GenBank/DDBJ databases">
        <title>Draft genome sequence of Pseudonocardia nematodicida JCM 31783.</title>
        <authorList>
            <person name="Butdee W."/>
            <person name="Duangmal K."/>
        </authorList>
    </citation>
    <scope>NUCLEOTIDE SEQUENCE [LARGE SCALE GENOMIC DNA]</scope>
    <source>
        <strain evidence="3 4">JCM 31783</strain>
    </source>
</reference>
<dbReference type="InterPro" id="IPR011251">
    <property type="entry name" value="Luciferase-like_dom"/>
</dbReference>
<dbReference type="Pfam" id="PF00296">
    <property type="entry name" value="Bac_luciferase"/>
    <property type="match status" value="1"/>
</dbReference>
<name>A0ABV1KE95_9PSEU</name>
<evidence type="ECO:0000259" key="2">
    <source>
        <dbReference type="Pfam" id="PF00296"/>
    </source>
</evidence>
<dbReference type="EMBL" id="JBEDNQ010000008">
    <property type="protein sequence ID" value="MEQ3552791.1"/>
    <property type="molecule type" value="Genomic_DNA"/>
</dbReference>
<dbReference type="SUPFAM" id="SSF51679">
    <property type="entry name" value="Bacterial luciferase-like"/>
    <property type="match status" value="1"/>
</dbReference>
<accession>A0ABV1KE95</accession>
<evidence type="ECO:0000313" key="4">
    <source>
        <dbReference type="Proteomes" id="UP001494902"/>
    </source>
</evidence>
<feature type="domain" description="Luciferase-like" evidence="2">
    <location>
        <begin position="21"/>
        <end position="239"/>
    </location>
</feature>
<dbReference type="Proteomes" id="UP001494902">
    <property type="component" value="Unassembled WGS sequence"/>
</dbReference>
<dbReference type="PANTHER" id="PTHR43244:SF1">
    <property type="entry name" value="5,10-METHYLENETETRAHYDROMETHANOPTERIN REDUCTASE"/>
    <property type="match status" value="1"/>
</dbReference>
<proteinExistence type="predicted"/>
<sequence>MSTPTTSAKAPIFGFSPWRSGVDRAADLLRVAVRADRAGLDLLTVSDHPYVGAKLDAYATLGVVLGATGQITTAVSVTNLPLRPTPLLARTVTSLSALSGGRVVLGLGAGGSPGDIARMGGPALPPSNAVAALEEAIVVLRQLSGGGDPVTFEGVSTSITGIDPAPVAAPPVWTGSVGHRSLQVTGRHADGWIPGHAADWVSPLYRRSRPVIDEAAAGVGRAPAEIRTVFNVLARIADRPVTETRDDDGRWIAGSVDQWIEELTTAVLEHGAAGFVLHVSDATSDDIALGRWAEEIAPAVRVAVGAR</sequence>